<proteinExistence type="predicted"/>
<dbReference type="AlphaFoldDB" id="A0A1Y2HDA2"/>
<evidence type="ECO:0000313" key="2">
    <source>
        <dbReference type="Proteomes" id="UP000193411"/>
    </source>
</evidence>
<dbReference type="Proteomes" id="UP000193411">
    <property type="component" value="Unassembled WGS sequence"/>
</dbReference>
<dbReference type="EMBL" id="MCFL01000052">
    <property type="protein sequence ID" value="ORZ31964.1"/>
    <property type="molecule type" value="Genomic_DNA"/>
</dbReference>
<protein>
    <submittedName>
        <fullName evidence="1">Uncharacterized protein</fullName>
    </submittedName>
</protein>
<organism evidence="1 2">
    <name type="scientific">Catenaria anguillulae PL171</name>
    <dbReference type="NCBI Taxonomy" id="765915"/>
    <lineage>
        <taxon>Eukaryota</taxon>
        <taxon>Fungi</taxon>
        <taxon>Fungi incertae sedis</taxon>
        <taxon>Blastocladiomycota</taxon>
        <taxon>Blastocladiomycetes</taxon>
        <taxon>Blastocladiales</taxon>
        <taxon>Catenariaceae</taxon>
        <taxon>Catenaria</taxon>
    </lineage>
</organism>
<keyword evidence="2" id="KW-1185">Reference proteome</keyword>
<comment type="caution">
    <text evidence="1">The sequence shown here is derived from an EMBL/GenBank/DDBJ whole genome shotgun (WGS) entry which is preliminary data.</text>
</comment>
<gene>
    <name evidence="1" type="ORF">BCR44DRAFT_1255476</name>
</gene>
<accession>A0A1Y2HDA2</accession>
<reference evidence="1 2" key="1">
    <citation type="submission" date="2016-07" db="EMBL/GenBank/DDBJ databases">
        <title>Pervasive Adenine N6-methylation of Active Genes in Fungi.</title>
        <authorList>
            <consortium name="DOE Joint Genome Institute"/>
            <person name="Mondo S.J."/>
            <person name="Dannebaum R.O."/>
            <person name="Kuo R.C."/>
            <person name="Labutti K."/>
            <person name="Haridas S."/>
            <person name="Kuo A."/>
            <person name="Salamov A."/>
            <person name="Ahrendt S.R."/>
            <person name="Lipzen A."/>
            <person name="Sullivan W."/>
            <person name="Andreopoulos W.B."/>
            <person name="Clum A."/>
            <person name="Lindquist E."/>
            <person name="Daum C."/>
            <person name="Ramamoorthy G.K."/>
            <person name="Gryganskyi A."/>
            <person name="Culley D."/>
            <person name="Magnuson J.K."/>
            <person name="James T.Y."/>
            <person name="O'Malley M.A."/>
            <person name="Stajich J.E."/>
            <person name="Spatafora J.W."/>
            <person name="Visel A."/>
            <person name="Grigoriev I.V."/>
        </authorList>
    </citation>
    <scope>NUCLEOTIDE SEQUENCE [LARGE SCALE GENOMIC DNA]</scope>
    <source>
        <strain evidence="1 2">PL171</strain>
    </source>
</reference>
<name>A0A1Y2HDA2_9FUNG</name>
<evidence type="ECO:0000313" key="1">
    <source>
        <dbReference type="EMBL" id="ORZ31964.1"/>
    </source>
</evidence>
<sequence>MRLKLAKSDTTSRNRSCPLSGCRHDYALAPAVAVFSHPRRHPSTFSTITSPHSDHLDGPYAWPAGAQPAISISSWCSRAKIYHRGGVRRRTRICGPQARLHDSQPMLAHLDPLKPSSKSMRPIRHRCLLSQFDDTVRSGQSRSTRTHSRFPSSTVSLGKELSEIKVVFEV</sequence>